<evidence type="ECO:0000313" key="16">
    <source>
        <dbReference type="EMBL" id="GAQ95737.1"/>
    </source>
</evidence>
<dbReference type="CDD" id="cd00830">
    <property type="entry name" value="KAS_III"/>
    <property type="match status" value="1"/>
</dbReference>
<dbReference type="GO" id="GO:0033818">
    <property type="term" value="F:beta-ketoacyl-acyl-carrier-protein synthase III activity"/>
    <property type="evidence" value="ECO:0007669"/>
    <property type="project" value="UniProtKB-UniRule"/>
</dbReference>
<dbReference type="InterPro" id="IPR004655">
    <property type="entry name" value="FabH"/>
</dbReference>
<feature type="domain" description="Beta-ketoacyl-[acyl-carrier-protein] synthase III N-terminal" evidence="15">
    <location>
        <begin position="106"/>
        <end position="180"/>
    </location>
</feature>
<evidence type="ECO:0000256" key="9">
    <source>
        <dbReference type="ARBA" id="ARBA00023268"/>
    </source>
</evidence>
<evidence type="ECO:0000256" key="12">
    <source>
        <dbReference type="HAMAP-Rule" id="MF_01815"/>
    </source>
</evidence>
<keyword evidence="4 12" id="KW-0444">Lipid biosynthesis</keyword>
<comment type="function">
    <text evidence="12">Catalyzes the condensation reaction of fatty acid synthesis by the addition to an acyl acceptor of two carbons from malonyl-ACP. Catalyzes the first condensation reaction which initiates fatty acid synthesis and may therefore play a role in governing the total rate of fatty acid production. Possesses both acetoacetyl-ACP synthase and acetyl transacylase activities. Its substrate specificity determines the biosynthesis of branched-chain and/or straight-chain of fatty acids.</text>
</comment>
<evidence type="ECO:0000259" key="15">
    <source>
        <dbReference type="Pfam" id="PF08545"/>
    </source>
</evidence>
<organism evidence="16 17">
    <name type="scientific">Thermodesulfovibrio aggregans</name>
    <dbReference type="NCBI Taxonomy" id="86166"/>
    <lineage>
        <taxon>Bacteria</taxon>
        <taxon>Pseudomonadati</taxon>
        <taxon>Nitrospirota</taxon>
        <taxon>Thermodesulfovibrionia</taxon>
        <taxon>Thermodesulfovibrionales</taxon>
        <taxon>Thermodesulfovibrionaceae</taxon>
        <taxon>Thermodesulfovibrio</taxon>
    </lineage>
</organism>
<dbReference type="PANTHER" id="PTHR43091:SF1">
    <property type="entry name" value="BETA-KETOACYL-[ACYL-CARRIER-PROTEIN] SYNTHASE III, CHLOROPLASTIC"/>
    <property type="match status" value="1"/>
</dbReference>
<dbReference type="Gene3D" id="3.40.47.10">
    <property type="match status" value="1"/>
</dbReference>
<dbReference type="NCBIfam" id="TIGR00747">
    <property type="entry name" value="fabH"/>
    <property type="match status" value="1"/>
</dbReference>
<comment type="pathway">
    <text evidence="1 12">Lipid metabolism; fatty acid biosynthesis.</text>
</comment>
<evidence type="ECO:0000256" key="6">
    <source>
        <dbReference type="ARBA" id="ARBA00022832"/>
    </source>
</evidence>
<keyword evidence="13" id="KW-1133">Transmembrane helix</keyword>
<evidence type="ECO:0000256" key="3">
    <source>
        <dbReference type="ARBA" id="ARBA00012333"/>
    </source>
</evidence>
<feature type="active site" evidence="12">
    <location>
        <position position="112"/>
    </location>
</feature>
<dbReference type="InterPro" id="IPR016039">
    <property type="entry name" value="Thiolase-like"/>
</dbReference>
<comment type="caution">
    <text evidence="16">The sequence shown here is derived from an EMBL/GenBank/DDBJ whole genome shotgun (WGS) entry which is preliminary data.</text>
</comment>
<keyword evidence="7 12" id="KW-0443">Lipid metabolism</keyword>
<feature type="region of interest" description="ACP-binding" evidence="12">
    <location>
        <begin position="253"/>
        <end position="257"/>
    </location>
</feature>
<dbReference type="GO" id="GO:0005737">
    <property type="term" value="C:cytoplasm"/>
    <property type="evidence" value="ECO:0007669"/>
    <property type="project" value="UniProtKB-SubCell"/>
</dbReference>
<dbReference type="FunFam" id="3.40.47.10:FF:000004">
    <property type="entry name" value="3-oxoacyl-[acyl-carrier-protein] synthase 3"/>
    <property type="match status" value="1"/>
</dbReference>
<dbReference type="EC" id="2.3.1.180" evidence="3 12"/>
<name>A0A0U9HTH8_9BACT</name>
<evidence type="ECO:0000313" key="17">
    <source>
        <dbReference type="Proteomes" id="UP000054976"/>
    </source>
</evidence>
<feature type="active site" evidence="12">
    <location>
        <position position="252"/>
    </location>
</feature>
<keyword evidence="10 12" id="KW-0012">Acyltransferase</keyword>
<comment type="domain">
    <text evidence="12">The last Arg residue of the ACP-binding site is essential for the weak association between ACP/AcpP and FabH.</text>
</comment>
<dbReference type="STRING" id="86166.TAGGR_3213"/>
<evidence type="ECO:0000256" key="11">
    <source>
        <dbReference type="ARBA" id="ARBA00051096"/>
    </source>
</evidence>
<dbReference type="OrthoDB" id="9815506at2"/>
<comment type="subunit">
    <text evidence="12">Homodimer.</text>
</comment>
<keyword evidence="13" id="KW-0472">Membrane</keyword>
<keyword evidence="5 12" id="KW-0808">Transferase</keyword>
<feature type="active site" evidence="12">
    <location>
        <position position="282"/>
    </location>
</feature>
<dbReference type="Pfam" id="PF08545">
    <property type="entry name" value="ACP_syn_III"/>
    <property type="match status" value="1"/>
</dbReference>
<dbReference type="RefSeq" id="WP_059177163.1">
    <property type="nucleotide sequence ID" value="NZ_BCNO01000003.1"/>
</dbReference>
<proteinExistence type="inferred from homology"/>
<evidence type="ECO:0000256" key="8">
    <source>
        <dbReference type="ARBA" id="ARBA00023160"/>
    </source>
</evidence>
<dbReference type="PANTHER" id="PTHR43091">
    <property type="entry name" value="3-OXOACYL-[ACYL-CARRIER-PROTEIN] SYNTHASE"/>
    <property type="match status" value="1"/>
</dbReference>
<keyword evidence="8 12" id="KW-0275">Fatty acid biosynthesis</keyword>
<accession>A0A0U9HTH8</accession>
<dbReference type="InterPro" id="IPR013747">
    <property type="entry name" value="ACP_syn_III_C"/>
</dbReference>
<dbReference type="EMBL" id="BCNO01000003">
    <property type="protein sequence ID" value="GAQ95737.1"/>
    <property type="molecule type" value="Genomic_DNA"/>
</dbReference>
<dbReference type="AlphaFoldDB" id="A0A0U9HTH8"/>
<keyword evidence="13" id="KW-0812">Transmembrane</keyword>
<comment type="similarity">
    <text evidence="2 12">Belongs to the thiolase-like superfamily. FabH family.</text>
</comment>
<evidence type="ECO:0000256" key="13">
    <source>
        <dbReference type="SAM" id="Phobius"/>
    </source>
</evidence>
<comment type="catalytic activity">
    <reaction evidence="11">
        <text>malonyl-[ACP] + acetyl-CoA + H(+) = 3-oxobutanoyl-[ACP] + CO2 + CoA</text>
        <dbReference type="Rhea" id="RHEA:12080"/>
        <dbReference type="Rhea" id="RHEA-COMP:9623"/>
        <dbReference type="Rhea" id="RHEA-COMP:9625"/>
        <dbReference type="ChEBI" id="CHEBI:15378"/>
        <dbReference type="ChEBI" id="CHEBI:16526"/>
        <dbReference type="ChEBI" id="CHEBI:57287"/>
        <dbReference type="ChEBI" id="CHEBI:57288"/>
        <dbReference type="ChEBI" id="CHEBI:78449"/>
        <dbReference type="ChEBI" id="CHEBI:78450"/>
        <dbReference type="EC" id="2.3.1.180"/>
    </reaction>
    <physiologicalReaction direction="left-to-right" evidence="11">
        <dbReference type="Rhea" id="RHEA:12081"/>
    </physiologicalReaction>
</comment>
<protein>
    <recommendedName>
        <fullName evidence="3 12">Beta-ketoacyl-[acyl-carrier-protein] synthase III</fullName>
        <shortName evidence="12">Beta-ketoacyl-ACP synthase III</shortName>
        <shortName evidence="12">KAS III</shortName>
        <ecNumber evidence="3 12">2.3.1.180</ecNumber>
    </recommendedName>
    <alternativeName>
        <fullName evidence="12">3-oxoacyl-[acyl-carrier-protein] synthase 3</fullName>
    </alternativeName>
    <alternativeName>
        <fullName evidence="12">3-oxoacyl-[acyl-carrier-protein] synthase III</fullName>
    </alternativeName>
</protein>
<dbReference type="HAMAP" id="MF_01815">
    <property type="entry name" value="FabH"/>
    <property type="match status" value="1"/>
</dbReference>
<feature type="domain" description="Beta-ketoacyl-[acyl-carrier-protein] synthase III C-terminal" evidence="14">
    <location>
        <begin position="236"/>
        <end position="325"/>
    </location>
</feature>
<evidence type="ECO:0000259" key="14">
    <source>
        <dbReference type="Pfam" id="PF08541"/>
    </source>
</evidence>
<evidence type="ECO:0000256" key="10">
    <source>
        <dbReference type="ARBA" id="ARBA00023315"/>
    </source>
</evidence>
<keyword evidence="9 12" id="KW-0511">Multifunctional enzyme</keyword>
<reference evidence="17" key="1">
    <citation type="submission" date="2016-01" db="EMBL/GenBank/DDBJ databases">
        <title>Draft genome sequence of Thermodesulfovibrio aggregans strain TGE-P1.</title>
        <authorList>
            <person name="Sekiguchi Y."/>
            <person name="Ohashi A."/>
            <person name="Matsuura N."/>
            <person name="Tourlousse M.D."/>
        </authorList>
    </citation>
    <scope>NUCLEOTIDE SEQUENCE [LARGE SCALE GENOMIC DNA]</scope>
    <source>
        <strain evidence="17">TGE-P1</strain>
    </source>
</reference>
<evidence type="ECO:0000256" key="4">
    <source>
        <dbReference type="ARBA" id="ARBA00022516"/>
    </source>
</evidence>
<gene>
    <name evidence="12" type="primary">fabH</name>
    <name evidence="16" type="ORF">TAGGR_3213</name>
</gene>
<evidence type="ECO:0000256" key="1">
    <source>
        <dbReference type="ARBA" id="ARBA00005194"/>
    </source>
</evidence>
<dbReference type="Pfam" id="PF08541">
    <property type="entry name" value="ACP_syn_III_C"/>
    <property type="match status" value="1"/>
</dbReference>
<keyword evidence="17" id="KW-1185">Reference proteome</keyword>
<dbReference type="GO" id="GO:0004315">
    <property type="term" value="F:3-oxoacyl-[acyl-carrier-protein] synthase activity"/>
    <property type="evidence" value="ECO:0007669"/>
    <property type="project" value="InterPro"/>
</dbReference>
<dbReference type="NCBIfam" id="NF006829">
    <property type="entry name" value="PRK09352.1"/>
    <property type="match status" value="1"/>
</dbReference>
<dbReference type="Proteomes" id="UP000054976">
    <property type="component" value="Unassembled WGS sequence"/>
</dbReference>
<comment type="subcellular location">
    <subcellularLocation>
        <location evidence="12">Cytoplasm</location>
    </subcellularLocation>
</comment>
<sequence>MKARIVSTGSYVPEKVLTNHDLEKMVETSDEWITERTGIKQRRIASPEQATSDLAYEASVRALQSANLTAKDIDLIIVATVTPDMLVPSSACILQMKLGATNAVAFDINGACTGFIYALAVAEKFIKTGASKRALVIGAETLSRFTDWTDRTTCVLLADGAGAVVVEPTKKDEGIKIIDIFSDGTMWDFIHMPAGGSKMPVTEDVIKQRLNFIKMRGNETFKVAVKTLEEIVDTTLKKGGITSSELALLVPHQANIRIIQAMAKRLELPMEKVMVNIDKYGNTSAASIPIALDEANRMGRIKKGDYIMLAAFGAGLTWGSALIKW</sequence>
<dbReference type="InterPro" id="IPR013751">
    <property type="entry name" value="ACP_syn_III_N"/>
</dbReference>
<evidence type="ECO:0000256" key="5">
    <source>
        <dbReference type="ARBA" id="ARBA00022679"/>
    </source>
</evidence>
<dbReference type="SUPFAM" id="SSF53901">
    <property type="entry name" value="Thiolase-like"/>
    <property type="match status" value="1"/>
</dbReference>
<dbReference type="GO" id="GO:0006633">
    <property type="term" value="P:fatty acid biosynthetic process"/>
    <property type="evidence" value="ECO:0007669"/>
    <property type="project" value="UniProtKB-UniRule"/>
</dbReference>
<keyword evidence="12" id="KW-0963">Cytoplasm</keyword>
<keyword evidence="6 12" id="KW-0276">Fatty acid metabolism</keyword>
<dbReference type="UniPathway" id="UPA00094"/>
<evidence type="ECO:0000256" key="2">
    <source>
        <dbReference type="ARBA" id="ARBA00008642"/>
    </source>
</evidence>
<feature type="transmembrane region" description="Helical" evidence="13">
    <location>
        <begin position="306"/>
        <end position="323"/>
    </location>
</feature>
<evidence type="ECO:0000256" key="7">
    <source>
        <dbReference type="ARBA" id="ARBA00023098"/>
    </source>
</evidence>